<dbReference type="PANTHER" id="PTHR40076">
    <property type="entry name" value="MEMBRANE PROTEIN-RELATED"/>
    <property type="match status" value="1"/>
</dbReference>
<reference evidence="2 3" key="2">
    <citation type="submission" date="2009-03" db="EMBL/GenBank/DDBJ databases">
        <title>Draft genome sequence of Coprococcus comes (ATCC 27758).</title>
        <authorList>
            <person name="Sudarsanam P."/>
            <person name="Ley R."/>
            <person name="Guruge J."/>
            <person name="Turnbaugh P.J."/>
            <person name="Mahowald M."/>
            <person name="Liep D."/>
            <person name="Gordon J."/>
        </authorList>
    </citation>
    <scope>NUCLEOTIDE SEQUENCE [LARGE SCALE GENOMIC DNA]</scope>
    <source>
        <strain evidence="2 3">ATCC 27758</strain>
    </source>
</reference>
<organism evidence="2 3">
    <name type="scientific">Coprococcus comes ATCC 27758</name>
    <dbReference type="NCBI Taxonomy" id="470146"/>
    <lineage>
        <taxon>Bacteria</taxon>
        <taxon>Bacillati</taxon>
        <taxon>Bacillota</taxon>
        <taxon>Clostridia</taxon>
        <taxon>Lachnospirales</taxon>
        <taxon>Lachnospiraceae</taxon>
        <taxon>Coprococcus</taxon>
    </lineage>
</organism>
<protein>
    <recommendedName>
        <fullName evidence="4">DUF975 family protein</fullName>
    </recommendedName>
</protein>
<dbReference type="InterPro" id="IPR010380">
    <property type="entry name" value="DUF975"/>
</dbReference>
<evidence type="ECO:0008006" key="4">
    <source>
        <dbReference type="Google" id="ProtNLM"/>
    </source>
</evidence>
<feature type="transmembrane region" description="Helical" evidence="1">
    <location>
        <begin position="70"/>
        <end position="92"/>
    </location>
</feature>
<gene>
    <name evidence="2" type="ORF">COPCOM_01101</name>
</gene>
<dbReference type="HOGENOM" id="CLU_045673_0_0_9"/>
<evidence type="ECO:0000313" key="3">
    <source>
        <dbReference type="Proteomes" id="UP000003793"/>
    </source>
</evidence>
<dbReference type="EMBL" id="ABVR01000037">
    <property type="protein sequence ID" value="EEG90873.1"/>
    <property type="molecule type" value="Genomic_DNA"/>
</dbReference>
<dbReference type="Proteomes" id="UP000003793">
    <property type="component" value="Unassembled WGS sequence"/>
</dbReference>
<feature type="transmembrane region" description="Helical" evidence="1">
    <location>
        <begin position="199"/>
        <end position="218"/>
    </location>
</feature>
<sequence>MYSKEERYMMWNRAELKMRGNMAFKKNYVSAVVVALLMGIFGTVSGESSARRVSENSDIYSGNLFNVGMITGLLAGIATVVILIVLVAKVFVGNLLKMGGYRFFILNQTAQPGIGTLLDGFRSGHYVNIVLTMFLRDLFTTLWSLLLVVPGIVKHYEYLMVPYIIAENPAMDYKEAFQISKQMMDGEKMEAFIMDLSFLGWYLLSAVTCGLLAIFYVNPYVQASFAEMYTFNKQKAYQEGYIR</sequence>
<evidence type="ECO:0000313" key="2">
    <source>
        <dbReference type="EMBL" id="EEG90873.1"/>
    </source>
</evidence>
<dbReference type="AlphaFoldDB" id="C0B7I0"/>
<keyword evidence="1" id="KW-1133">Transmembrane helix</keyword>
<name>C0B7I0_9FIRM</name>
<comment type="caution">
    <text evidence="2">The sequence shown here is derived from an EMBL/GenBank/DDBJ whole genome shotgun (WGS) entry which is preliminary data.</text>
</comment>
<evidence type="ECO:0000256" key="1">
    <source>
        <dbReference type="SAM" id="Phobius"/>
    </source>
</evidence>
<dbReference type="PANTHER" id="PTHR40076:SF1">
    <property type="entry name" value="MEMBRANE PROTEIN"/>
    <property type="match status" value="1"/>
</dbReference>
<feature type="transmembrane region" description="Helical" evidence="1">
    <location>
        <begin position="126"/>
        <end position="153"/>
    </location>
</feature>
<proteinExistence type="predicted"/>
<dbReference type="Pfam" id="PF06161">
    <property type="entry name" value="DUF975"/>
    <property type="match status" value="1"/>
</dbReference>
<accession>C0B7I0</accession>
<keyword evidence="1" id="KW-0812">Transmembrane</keyword>
<keyword evidence="1" id="KW-0472">Membrane</keyword>
<reference evidence="2 3" key="1">
    <citation type="submission" date="2009-02" db="EMBL/GenBank/DDBJ databases">
        <authorList>
            <person name="Fulton L."/>
            <person name="Clifton S."/>
            <person name="Fulton B."/>
            <person name="Xu J."/>
            <person name="Minx P."/>
            <person name="Pepin K.H."/>
            <person name="Johnson M."/>
            <person name="Bhonagiri V."/>
            <person name="Nash W.E."/>
            <person name="Mardis E.R."/>
            <person name="Wilson R.K."/>
        </authorList>
    </citation>
    <scope>NUCLEOTIDE SEQUENCE [LARGE SCALE GENOMIC DNA]</scope>
    <source>
        <strain evidence="2 3">ATCC 27758</strain>
    </source>
</reference>